<gene>
    <name evidence="1" type="ORF">THIOM_002647</name>
</gene>
<proteinExistence type="predicted"/>
<dbReference type="PANTHER" id="PTHR36451:SF1">
    <property type="entry name" value="OMEGA-HYDROXY-BETA-DIHYDROMENAQUINONE-9 SULFOTRANSFERASE STF3"/>
    <property type="match status" value="1"/>
</dbReference>
<evidence type="ECO:0000313" key="2">
    <source>
        <dbReference type="Proteomes" id="UP000076962"/>
    </source>
</evidence>
<dbReference type="Pfam" id="PF13469">
    <property type="entry name" value="Sulfotransfer_3"/>
    <property type="match status" value="1"/>
</dbReference>
<evidence type="ECO:0000313" key="1">
    <source>
        <dbReference type="EMBL" id="OAD21580.1"/>
    </source>
</evidence>
<protein>
    <recommendedName>
        <fullName evidence="3">Sulfotransferase</fullName>
    </recommendedName>
</protein>
<sequence length="233" mass="27497">MSHIKNSAVDALLEAASRRTGLSDWGDDDHFRTALGVLLENIKNEAIKSEVRLSLSFRLIENLKNRLHIQEALKRYPAILEQPIYNPLYIVSLPRTGTTLLQRLLAQDAYNRPLLFWEALMPAPPPEPEQHENDPRIKKIVESVKYFKQFDPDLDSIHLLDAKKPEECFFLIDNSLVWQVWPEWAPKSQYAEWISKQDMVPIYQYYRQQLQILQYRFPPKRWLLKGPTHMNYL</sequence>
<evidence type="ECO:0008006" key="3">
    <source>
        <dbReference type="Google" id="ProtNLM"/>
    </source>
</evidence>
<keyword evidence="2" id="KW-1185">Reference proteome</keyword>
<dbReference type="Gene3D" id="3.40.50.300">
    <property type="entry name" value="P-loop containing nucleotide triphosphate hydrolases"/>
    <property type="match status" value="1"/>
</dbReference>
<dbReference type="InterPro" id="IPR052736">
    <property type="entry name" value="Stf3_sulfotransferase"/>
</dbReference>
<name>A0A176S0N5_9GAMM</name>
<feature type="non-terminal residue" evidence="1">
    <location>
        <position position="233"/>
    </location>
</feature>
<dbReference type="EMBL" id="LUTY01001532">
    <property type="protein sequence ID" value="OAD21580.1"/>
    <property type="molecule type" value="Genomic_DNA"/>
</dbReference>
<dbReference type="InterPro" id="IPR027417">
    <property type="entry name" value="P-loop_NTPase"/>
</dbReference>
<reference evidence="1 2" key="1">
    <citation type="submission" date="2016-05" db="EMBL/GenBank/DDBJ databases">
        <title>Single-cell genome of chain-forming Candidatus Thiomargarita nelsonii and comparison to other large sulfur-oxidizing bacteria.</title>
        <authorList>
            <person name="Winkel M."/>
            <person name="Salman V."/>
            <person name="Woyke T."/>
            <person name="Schulz-Vogt H."/>
            <person name="Richter M."/>
            <person name="Flood B."/>
            <person name="Bailey J."/>
            <person name="Amann R."/>
            <person name="Mussmann M."/>
        </authorList>
    </citation>
    <scope>NUCLEOTIDE SEQUENCE [LARGE SCALE GENOMIC DNA]</scope>
    <source>
        <strain evidence="1 2">THI036</strain>
    </source>
</reference>
<dbReference type="PANTHER" id="PTHR36451">
    <property type="entry name" value="PAPS-DEPENDENT SULFOTRANSFERASE STF3"/>
    <property type="match status" value="1"/>
</dbReference>
<dbReference type="SUPFAM" id="SSF52540">
    <property type="entry name" value="P-loop containing nucleoside triphosphate hydrolases"/>
    <property type="match status" value="1"/>
</dbReference>
<dbReference type="AlphaFoldDB" id="A0A176S0N5"/>
<comment type="caution">
    <text evidence="1">The sequence shown here is derived from an EMBL/GenBank/DDBJ whole genome shotgun (WGS) entry which is preliminary data.</text>
</comment>
<accession>A0A176S0N5</accession>
<dbReference type="Proteomes" id="UP000076962">
    <property type="component" value="Unassembled WGS sequence"/>
</dbReference>
<organism evidence="1 2">
    <name type="scientific">Candidatus Thiomargarita nelsonii</name>
    <dbReference type="NCBI Taxonomy" id="1003181"/>
    <lineage>
        <taxon>Bacteria</taxon>
        <taxon>Pseudomonadati</taxon>
        <taxon>Pseudomonadota</taxon>
        <taxon>Gammaproteobacteria</taxon>
        <taxon>Thiotrichales</taxon>
        <taxon>Thiotrichaceae</taxon>
        <taxon>Thiomargarita</taxon>
    </lineage>
</organism>